<dbReference type="OrthoDB" id="5288719at2"/>
<dbReference type="AlphaFoldDB" id="A0A2S0HWR6"/>
<dbReference type="GO" id="GO:0016301">
    <property type="term" value="F:kinase activity"/>
    <property type="evidence" value="ECO:0007669"/>
    <property type="project" value="UniProtKB-KW"/>
</dbReference>
<dbReference type="EMBL" id="CP027062">
    <property type="protein sequence ID" value="AVI51066.1"/>
    <property type="molecule type" value="Genomic_DNA"/>
</dbReference>
<protein>
    <submittedName>
        <fullName evidence="1">GHMP kinase</fullName>
    </submittedName>
</protein>
<dbReference type="SUPFAM" id="SSF54211">
    <property type="entry name" value="Ribosomal protein S5 domain 2-like"/>
    <property type="match status" value="1"/>
</dbReference>
<dbReference type="InterPro" id="IPR014721">
    <property type="entry name" value="Ribsml_uS5_D2-typ_fold_subgr"/>
</dbReference>
<gene>
    <name evidence="1" type="ORF">C5O00_07710</name>
</gene>
<keyword evidence="2" id="KW-1185">Reference proteome</keyword>
<sequence length="301" mass="34060">MQRFHSNGKLLLTGEYTVLDGGFGLAIPTSYGQALYVHRTEEKGLQWKSFNADSSLWFEGSFKINEAGITSEKKDDTSVTLCEILHQAMKLNPEFLDEESGFLVETSLSFPRDWGLGTSSTLINNIAQWAKVDAFTLLERSFGGSGYDIAAAQNDGPILFSNKGKKPQIRPIILPWEFTDRLFFIFLNKKQDSKEGISRYKDVARHKETALAKIDLITEQITAIHDLEVFRNLMEQHETIISSLLQLPKIKDELFPDYHGLVKSLGAWGGDFILVSGRKDDMEYFKNKGYTTIIPFAEMLK</sequence>
<accession>A0A2S0HWR6</accession>
<dbReference type="RefSeq" id="WP_105216307.1">
    <property type="nucleotide sequence ID" value="NZ_CP027062.1"/>
</dbReference>
<name>A0A2S0HWR6_9FLAO</name>
<organism evidence="1 2">
    <name type="scientific">Pukyongia salina</name>
    <dbReference type="NCBI Taxonomy" id="2094025"/>
    <lineage>
        <taxon>Bacteria</taxon>
        <taxon>Pseudomonadati</taxon>
        <taxon>Bacteroidota</taxon>
        <taxon>Flavobacteriia</taxon>
        <taxon>Flavobacteriales</taxon>
        <taxon>Flavobacteriaceae</taxon>
        <taxon>Pukyongia</taxon>
    </lineage>
</organism>
<reference evidence="1 2" key="1">
    <citation type="submission" date="2018-02" db="EMBL/GenBank/DDBJ databases">
        <title>Genomic analysis of the strain RR4-38 isolated from a seawater recirculating aquaculture system.</title>
        <authorList>
            <person name="Kim Y.-S."/>
            <person name="Jang Y.H."/>
            <person name="Kim K.-H."/>
        </authorList>
    </citation>
    <scope>NUCLEOTIDE SEQUENCE [LARGE SCALE GENOMIC DNA]</scope>
    <source>
        <strain evidence="1 2">RR4-38</strain>
    </source>
</reference>
<dbReference type="KEGG" id="aue:C5O00_07710"/>
<keyword evidence="1" id="KW-0808">Transferase</keyword>
<evidence type="ECO:0000313" key="2">
    <source>
        <dbReference type="Proteomes" id="UP000238442"/>
    </source>
</evidence>
<dbReference type="InterPro" id="IPR020568">
    <property type="entry name" value="Ribosomal_Su5_D2-typ_SF"/>
</dbReference>
<dbReference type="NCBIfam" id="NF040656">
    <property type="entry name" value="GHMP_GYDIA"/>
    <property type="match status" value="1"/>
</dbReference>
<evidence type="ECO:0000313" key="1">
    <source>
        <dbReference type="EMBL" id="AVI51066.1"/>
    </source>
</evidence>
<dbReference type="InterPro" id="IPR047765">
    <property type="entry name" value="GHMP_GYDIA-like"/>
</dbReference>
<proteinExistence type="predicted"/>
<keyword evidence="1" id="KW-0418">Kinase</keyword>
<dbReference type="Proteomes" id="UP000238442">
    <property type="component" value="Chromosome"/>
</dbReference>
<dbReference type="Gene3D" id="3.30.230.10">
    <property type="match status" value="1"/>
</dbReference>